<feature type="compositionally biased region" description="Polar residues" evidence="1">
    <location>
        <begin position="1"/>
        <end position="15"/>
    </location>
</feature>
<evidence type="ECO:0000313" key="2">
    <source>
        <dbReference type="EMBL" id="CAK8677910.1"/>
    </source>
</evidence>
<feature type="compositionally biased region" description="Polar residues" evidence="1">
    <location>
        <begin position="419"/>
        <end position="430"/>
    </location>
</feature>
<feature type="compositionally biased region" description="Polar residues" evidence="1">
    <location>
        <begin position="394"/>
        <end position="404"/>
    </location>
</feature>
<evidence type="ECO:0000313" key="3">
    <source>
        <dbReference type="Proteomes" id="UP001642483"/>
    </source>
</evidence>
<feature type="region of interest" description="Disordered" evidence="1">
    <location>
        <begin position="159"/>
        <end position="189"/>
    </location>
</feature>
<feature type="compositionally biased region" description="Basic and acidic residues" evidence="1">
    <location>
        <begin position="19"/>
        <end position="29"/>
    </location>
</feature>
<gene>
    <name evidence="2" type="ORF">CVLEPA_LOCUS7894</name>
</gene>
<accession>A0ABP0FHN3</accession>
<sequence>MSDDGTVSDNKSSVMVKSEYPKKSDKSEENNYNENMNRVKMPVRPIPVKRTDIYYGAYAEEKGIIYPPPPPPPSPGGSPLTSVPLSPVHRRYLPRSDLKLVGSRYVTKQGQGVQDNSNVFPRHWRTSNNLHKDALNRYPHMPELERKKKNDTRDQLRHTLENPSHKRSFSVSVHPRHLPASSSSSPRRHPYHYDPMLTWHADSTSRNQIDLRHRNFSANFLSALQHPSPYHIQSAGAGASPKKNNRNHTSSYDHVQSAASTDSGRLFSFNVQEIEAYQQEANATSSSSNHHRRCASESFTTFDRRKKGQTQQGTRSAAAEHYKGKENSGMRMVVLHKPTREQLRSVSSPRQEAKVLENAASRVPAPSGPETTKYIELKRPECDSRKHLYRKITNETINQQPTDLSTRKPGYWPLKKEQTVNNNQKPSRNNFDLRPVEDEQTEPLNLSCSRNDRKEVSTTRSKDRRKSEDKNFNSTPAGYRTSSTFLTVAEPSTLRSPSKAFLDTLSPLRNLRLSDSSSPVPSTSPRRKRQGGLRDALSTSSIDMAGTDIDEFEEELSVFPKLGRFNCKSESHIKTLEMERKSPYITLPDFEKRELKSPYSRIKNSLRHESSSLPSSPSHLMPIKLRFKRFQKEYKEDNASDYTEDDHSPNQLTAPSMNFVSFANKTGNRSVEAYQTDDQLVVIADETSLGNQAGMDVDDSNLVSSSNLDDGARDEKSRSDSGSSSMAEDIFPDNDKNCEDGTDFRKRNSNRSNVNYFPQTACV</sequence>
<proteinExistence type="predicted"/>
<keyword evidence="3" id="KW-1185">Reference proteome</keyword>
<feature type="region of interest" description="Disordered" evidence="1">
    <location>
        <begin position="393"/>
        <end position="479"/>
    </location>
</feature>
<name>A0ABP0FHN3_CLALP</name>
<feature type="region of interest" description="Disordered" evidence="1">
    <location>
        <begin position="1"/>
        <end position="38"/>
    </location>
</feature>
<comment type="caution">
    <text evidence="2">The sequence shown here is derived from an EMBL/GenBank/DDBJ whole genome shotgun (WGS) entry which is preliminary data.</text>
</comment>
<feature type="compositionally biased region" description="Basic and acidic residues" evidence="1">
    <location>
        <begin position="733"/>
        <end position="746"/>
    </location>
</feature>
<feature type="region of interest" description="Disordered" evidence="1">
    <location>
        <begin position="231"/>
        <end position="255"/>
    </location>
</feature>
<feature type="compositionally biased region" description="Low complexity" evidence="1">
    <location>
        <begin position="700"/>
        <end position="709"/>
    </location>
</feature>
<protein>
    <submittedName>
        <fullName evidence="2">Uncharacterized protein</fullName>
    </submittedName>
</protein>
<evidence type="ECO:0000256" key="1">
    <source>
        <dbReference type="SAM" id="MobiDB-lite"/>
    </source>
</evidence>
<reference evidence="2 3" key="1">
    <citation type="submission" date="2024-02" db="EMBL/GenBank/DDBJ databases">
        <authorList>
            <person name="Daric V."/>
            <person name="Darras S."/>
        </authorList>
    </citation>
    <scope>NUCLEOTIDE SEQUENCE [LARGE SCALE GENOMIC DNA]</scope>
</reference>
<feature type="compositionally biased region" description="Low complexity" evidence="1">
    <location>
        <begin position="514"/>
        <end position="524"/>
    </location>
</feature>
<feature type="compositionally biased region" description="Basic and acidic residues" evidence="1">
    <location>
        <begin position="450"/>
        <end position="471"/>
    </location>
</feature>
<feature type="region of interest" description="Disordered" evidence="1">
    <location>
        <begin position="341"/>
        <end position="379"/>
    </location>
</feature>
<dbReference type="Proteomes" id="UP001642483">
    <property type="component" value="Unassembled WGS sequence"/>
</dbReference>
<feature type="region of interest" description="Disordered" evidence="1">
    <location>
        <begin position="691"/>
        <end position="752"/>
    </location>
</feature>
<organism evidence="2 3">
    <name type="scientific">Clavelina lepadiformis</name>
    <name type="common">Light-bulb sea squirt</name>
    <name type="synonym">Ascidia lepadiformis</name>
    <dbReference type="NCBI Taxonomy" id="159417"/>
    <lineage>
        <taxon>Eukaryota</taxon>
        <taxon>Metazoa</taxon>
        <taxon>Chordata</taxon>
        <taxon>Tunicata</taxon>
        <taxon>Ascidiacea</taxon>
        <taxon>Aplousobranchia</taxon>
        <taxon>Clavelinidae</taxon>
        <taxon>Clavelina</taxon>
    </lineage>
</organism>
<feature type="region of interest" description="Disordered" evidence="1">
    <location>
        <begin position="282"/>
        <end position="322"/>
    </location>
</feature>
<dbReference type="EMBL" id="CAWYQH010000046">
    <property type="protein sequence ID" value="CAK8677910.1"/>
    <property type="molecule type" value="Genomic_DNA"/>
</dbReference>
<feature type="compositionally biased region" description="Basic and acidic residues" evidence="1">
    <location>
        <begin position="710"/>
        <end position="719"/>
    </location>
</feature>
<feature type="region of interest" description="Disordered" evidence="1">
    <location>
        <begin position="511"/>
        <end position="540"/>
    </location>
</feature>